<evidence type="ECO:0000313" key="1">
    <source>
        <dbReference type="EMBL" id="JAD63774.1"/>
    </source>
</evidence>
<organism evidence="1">
    <name type="scientific">Arundo donax</name>
    <name type="common">Giant reed</name>
    <name type="synonym">Donax arundinaceus</name>
    <dbReference type="NCBI Taxonomy" id="35708"/>
    <lineage>
        <taxon>Eukaryota</taxon>
        <taxon>Viridiplantae</taxon>
        <taxon>Streptophyta</taxon>
        <taxon>Embryophyta</taxon>
        <taxon>Tracheophyta</taxon>
        <taxon>Spermatophyta</taxon>
        <taxon>Magnoliopsida</taxon>
        <taxon>Liliopsida</taxon>
        <taxon>Poales</taxon>
        <taxon>Poaceae</taxon>
        <taxon>PACMAD clade</taxon>
        <taxon>Arundinoideae</taxon>
        <taxon>Arundineae</taxon>
        <taxon>Arundo</taxon>
    </lineage>
</organism>
<dbReference type="AlphaFoldDB" id="A0A0A9BIG9"/>
<proteinExistence type="predicted"/>
<sequence>MISVFIGSTITFSHDAYPCPCVLYSPCLLSLHVPYHLPSRHA</sequence>
<name>A0A0A9BIG9_ARUDO</name>
<reference evidence="1" key="1">
    <citation type="submission" date="2014-09" db="EMBL/GenBank/DDBJ databases">
        <authorList>
            <person name="Magalhaes I.L.F."/>
            <person name="Oliveira U."/>
            <person name="Santos F.R."/>
            <person name="Vidigal T.H.D.A."/>
            <person name="Brescovit A.D."/>
            <person name="Santos A.J."/>
        </authorList>
    </citation>
    <scope>NUCLEOTIDE SEQUENCE</scope>
    <source>
        <tissue evidence="1">Shoot tissue taken approximately 20 cm above the soil surface</tissue>
    </source>
</reference>
<accession>A0A0A9BIG9</accession>
<reference evidence="1" key="2">
    <citation type="journal article" date="2015" name="Data Brief">
        <title>Shoot transcriptome of the giant reed, Arundo donax.</title>
        <authorList>
            <person name="Barrero R.A."/>
            <person name="Guerrero F.D."/>
            <person name="Moolhuijzen P."/>
            <person name="Goolsby J.A."/>
            <person name="Tidwell J."/>
            <person name="Bellgard S.E."/>
            <person name="Bellgard M.I."/>
        </authorList>
    </citation>
    <scope>NUCLEOTIDE SEQUENCE</scope>
    <source>
        <tissue evidence="1">Shoot tissue taken approximately 20 cm above the soil surface</tissue>
    </source>
</reference>
<protein>
    <submittedName>
        <fullName evidence="1">Uncharacterized protein</fullName>
    </submittedName>
</protein>
<dbReference type="EMBL" id="GBRH01234121">
    <property type="protein sequence ID" value="JAD63774.1"/>
    <property type="molecule type" value="Transcribed_RNA"/>
</dbReference>